<dbReference type="GO" id="GO:0005739">
    <property type="term" value="C:mitochondrion"/>
    <property type="evidence" value="ECO:0007669"/>
    <property type="project" value="UniProtKB-SubCell"/>
</dbReference>
<evidence type="ECO:0000256" key="11">
    <source>
        <dbReference type="RuleBase" id="RU362132"/>
    </source>
</evidence>
<dbReference type="InterPro" id="IPR047214">
    <property type="entry name" value="TPP_PDC_IPDC"/>
</dbReference>
<dbReference type="STRING" id="93625.A0A409XN26"/>
<feature type="domain" description="Thiamine pyrophosphate enzyme central" evidence="12">
    <location>
        <begin position="211"/>
        <end position="315"/>
    </location>
</feature>
<feature type="domain" description="Thiamine pyrophosphate enzyme TPP-binding" evidence="13">
    <location>
        <begin position="401"/>
        <end position="501"/>
    </location>
</feature>
<dbReference type="InterPro" id="IPR029061">
    <property type="entry name" value="THDP-binding"/>
</dbReference>
<accession>A0A409XN26</accession>
<keyword evidence="7 11" id="KW-0786">Thiamine pyrophosphate</keyword>
<comment type="cofactor">
    <cofactor evidence="10">
        <name>Mg(2+)</name>
        <dbReference type="ChEBI" id="CHEBI:18420"/>
    </cofactor>
    <text evidence="10">Binds 1 Mg(2+) per subunit.</text>
</comment>
<dbReference type="OrthoDB" id="3970464at2759"/>
<evidence type="ECO:0000256" key="3">
    <source>
        <dbReference type="ARBA" id="ARBA00007812"/>
    </source>
</evidence>
<dbReference type="GO" id="GO:0005829">
    <property type="term" value="C:cytosol"/>
    <property type="evidence" value="ECO:0007669"/>
    <property type="project" value="TreeGrafter"/>
</dbReference>
<evidence type="ECO:0000256" key="4">
    <source>
        <dbReference type="ARBA" id="ARBA00022723"/>
    </source>
</evidence>
<dbReference type="PANTHER" id="PTHR43452">
    <property type="entry name" value="PYRUVATE DECARBOXYLASE"/>
    <property type="match status" value="1"/>
</dbReference>
<dbReference type="SUPFAM" id="SSF52467">
    <property type="entry name" value="DHS-like NAD/FAD-binding domain"/>
    <property type="match status" value="1"/>
</dbReference>
<evidence type="ECO:0000256" key="9">
    <source>
        <dbReference type="ARBA" id="ARBA00023239"/>
    </source>
</evidence>
<evidence type="ECO:0000256" key="7">
    <source>
        <dbReference type="ARBA" id="ARBA00023052"/>
    </source>
</evidence>
<dbReference type="GO" id="GO:0030976">
    <property type="term" value="F:thiamine pyrophosphate binding"/>
    <property type="evidence" value="ECO:0007669"/>
    <property type="project" value="InterPro"/>
</dbReference>
<dbReference type="InParanoid" id="A0A409XN26"/>
<evidence type="ECO:0000256" key="6">
    <source>
        <dbReference type="ARBA" id="ARBA00022842"/>
    </source>
</evidence>
<dbReference type="GO" id="GO:0000287">
    <property type="term" value="F:magnesium ion binding"/>
    <property type="evidence" value="ECO:0007669"/>
    <property type="project" value="InterPro"/>
</dbReference>
<protein>
    <recommendedName>
        <fullName evidence="17">Pyruvate decarboxylase</fullName>
    </recommendedName>
</protein>
<evidence type="ECO:0000256" key="1">
    <source>
        <dbReference type="ARBA" id="ARBA00001964"/>
    </source>
</evidence>
<name>A0A409XN26_PSICY</name>
<evidence type="ECO:0000313" key="16">
    <source>
        <dbReference type="Proteomes" id="UP000283269"/>
    </source>
</evidence>
<organism evidence="15 16">
    <name type="scientific">Psilocybe cyanescens</name>
    <dbReference type="NCBI Taxonomy" id="93625"/>
    <lineage>
        <taxon>Eukaryota</taxon>
        <taxon>Fungi</taxon>
        <taxon>Dikarya</taxon>
        <taxon>Basidiomycota</taxon>
        <taxon>Agaricomycotina</taxon>
        <taxon>Agaricomycetes</taxon>
        <taxon>Agaricomycetidae</taxon>
        <taxon>Agaricales</taxon>
        <taxon>Agaricineae</taxon>
        <taxon>Strophariaceae</taxon>
        <taxon>Psilocybe</taxon>
    </lineage>
</organism>
<keyword evidence="6 10" id="KW-0460">Magnesium</keyword>
<dbReference type="PIRSF" id="PIRSF036565">
    <property type="entry name" value="Pyruvt_ip_decrb"/>
    <property type="match status" value="1"/>
</dbReference>
<dbReference type="FunFam" id="3.40.50.970:FF:000024">
    <property type="entry name" value="Pyruvate decarboxylase isozyme"/>
    <property type="match status" value="1"/>
</dbReference>
<dbReference type="InterPro" id="IPR029035">
    <property type="entry name" value="DHS-like_NAD/FAD-binding_dom"/>
</dbReference>
<dbReference type="Gene3D" id="3.40.50.970">
    <property type="match status" value="2"/>
</dbReference>
<dbReference type="GO" id="GO:0000949">
    <property type="term" value="P:aromatic amino acid family catabolic process to alcohol via Ehrlich pathway"/>
    <property type="evidence" value="ECO:0007669"/>
    <property type="project" value="TreeGrafter"/>
</dbReference>
<dbReference type="SUPFAM" id="SSF52518">
    <property type="entry name" value="Thiamin diphosphate-binding fold (THDP-binding)"/>
    <property type="match status" value="2"/>
</dbReference>
<reference evidence="15 16" key="1">
    <citation type="journal article" date="2018" name="Evol. Lett.">
        <title>Horizontal gene cluster transfer increased hallucinogenic mushroom diversity.</title>
        <authorList>
            <person name="Reynolds H.T."/>
            <person name="Vijayakumar V."/>
            <person name="Gluck-Thaler E."/>
            <person name="Korotkin H.B."/>
            <person name="Matheny P.B."/>
            <person name="Slot J.C."/>
        </authorList>
    </citation>
    <scope>NUCLEOTIDE SEQUENCE [LARGE SCALE GENOMIC DNA]</scope>
    <source>
        <strain evidence="15 16">2631</strain>
    </source>
</reference>
<comment type="subcellular location">
    <subcellularLocation>
        <location evidence="2">Mitochondrion</location>
    </subcellularLocation>
</comment>
<dbReference type="InterPro" id="IPR012000">
    <property type="entry name" value="Thiamin_PyroP_enz_cen_dom"/>
</dbReference>
<comment type="similarity">
    <text evidence="3 11">Belongs to the TPP enzyme family.</text>
</comment>
<dbReference type="GO" id="GO:0005634">
    <property type="term" value="C:nucleus"/>
    <property type="evidence" value="ECO:0007669"/>
    <property type="project" value="TreeGrafter"/>
</dbReference>
<dbReference type="Pfam" id="PF02775">
    <property type="entry name" value="TPP_enzyme_C"/>
    <property type="match status" value="1"/>
</dbReference>
<dbReference type="CDD" id="cd02005">
    <property type="entry name" value="TPP_PDC_IPDC"/>
    <property type="match status" value="1"/>
</dbReference>
<keyword evidence="5" id="KW-0210">Decarboxylase</keyword>
<dbReference type="InterPro" id="IPR012110">
    <property type="entry name" value="PDC/IPDC-like"/>
</dbReference>
<dbReference type="Gene3D" id="3.40.50.1220">
    <property type="entry name" value="TPP-binding domain"/>
    <property type="match status" value="1"/>
</dbReference>
<evidence type="ECO:0000256" key="5">
    <source>
        <dbReference type="ARBA" id="ARBA00022793"/>
    </source>
</evidence>
<keyword evidence="4 10" id="KW-0479">Metal-binding</keyword>
<feature type="binding site" evidence="10">
    <location>
        <position position="470"/>
    </location>
    <ligand>
        <name>Mg(2+)</name>
        <dbReference type="ChEBI" id="CHEBI:18420"/>
    </ligand>
</feature>
<comment type="cofactor">
    <cofactor evidence="1">
        <name>thiamine diphosphate</name>
        <dbReference type="ChEBI" id="CHEBI:58937"/>
    </cofactor>
</comment>
<evidence type="ECO:0000313" key="15">
    <source>
        <dbReference type="EMBL" id="PPQ92086.1"/>
    </source>
</evidence>
<evidence type="ECO:0000256" key="8">
    <source>
        <dbReference type="ARBA" id="ARBA00023128"/>
    </source>
</evidence>
<dbReference type="CDD" id="cd07038">
    <property type="entry name" value="TPP_PYR_PDC_IPDC_like"/>
    <property type="match status" value="1"/>
</dbReference>
<evidence type="ECO:0000259" key="13">
    <source>
        <dbReference type="Pfam" id="PF02775"/>
    </source>
</evidence>
<keyword evidence="8" id="KW-0496">Mitochondrion</keyword>
<dbReference type="PANTHER" id="PTHR43452:SF30">
    <property type="entry name" value="PYRUVATE DECARBOXYLASE ISOZYME 1-RELATED"/>
    <property type="match status" value="1"/>
</dbReference>
<proteinExistence type="inferred from homology"/>
<dbReference type="Proteomes" id="UP000283269">
    <property type="component" value="Unassembled WGS sequence"/>
</dbReference>
<dbReference type="Pfam" id="PF02776">
    <property type="entry name" value="TPP_enzyme_N"/>
    <property type="match status" value="1"/>
</dbReference>
<evidence type="ECO:0000256" key="10">
    <source>
        <dbReference type="PIRSR" id="PIRSR036565-2"/>
    </source>
</evidence>
<dbReference type="InterPro" id="IPR047213">
    <property type="entry name" value="TPP_PYR_PDC_IPDC-like"/>
</dbReference>
<dbReference type="GO" id="GO:0004737">
    <property type="term" value="F:pyruvate decarboxylase activity"/>
    <property type="evidence" value="ECO:0007669"/>
    <property type="project" value="TreeGrafter"/>
</dbReference>
<evidence type="ECO:0000259" key="14">
    <source>
        <dbReference type="Pfam" id="PF02776"/>
    </source>
</evidence>
<sequence length="588" mass="64272">MAAIEISIGNYIVRRLEEQGIGSMFGVPGSYLANFLDNVESSTIKWVGECNELNAAYATDGYARFRGGLGVLATTVGVGELSAINGIAGSYAEELPVLHIVGQQPSKDQEEGLNVIHTLGDGKHFLLSKKEIGLGVVDARIDQVIVDCISKSRPAYIALPCDLVDVKITTTRLHDPLKKEEIKINPDAENTAIAHIYQRFTDAFSGQLDNNVVVIADVSISRHHCKQEVADFLAVTDLPVYGTPLGKTVVDETSVRYGGVYVGSLSDAEVKKKVESAKLVLLIGPLTTDFNSGKFSYNIKDEVSIKLHFDHTEVGFATYGRTGMKELLPKLGARLKDFKEKASQLTVPKFELKKVTDSDKLITHDWLWWRLGAWFKEKDLIITEAGSVSYGVIDLPLPTGSSLLAQKLWASIGWSMGATHGAMLARGEIEGANATKTILFIGDGSLQMTVQEISGLIRSGIAPIIFVVTNGGYTIERLQHNVEGEYHNIVTWNYTELLKVLTSTSSSTETETYKVTKEEELGKLLDVEKIREKNCLQLVEIMVGRDDAPPALRRALGIPDPAKDTSGHEGTIIPGRRFFKAPLGVIGW</sequence>
<feature type="binding site" evidence="10">
    <location>
        <position position="472"/>
    </location>
    <ligand>
        <name>Mg(2+)</name>
        <dbReference type="ChEBI" id="CHEBI:18420"/>
    </ligand>
</feature>
<dbReference type="Pfam" id="PF00205">
    <property type="entry name" value="TPP_enzyme_M"/>
    <property type="match status" value="1"/>
</dbReference>
<comment type="caution">
    <text evidence="15">The sequence shown here is derived from an EMBL/GenBank/DDBJ whole genome shotgun (WGS) entry which is preliminary data.</text>
</comment>
<keyword evidence="9" id="KW-0456">Lyase</keyword>
<evidence type="ECO:0000256" key="2">
    <source>
        <dbReference type="ARBA" id="ARBA00004173"/>
    </source>
</evidence>
<evidence type="ECO:0008006" key="17">
    <source>
        <dbReference type="Google" id="ProtNLM"/>
    </source>
</evidence>
<dbReference type="EMBL" id="NHYD01001109">
    <property type="protein sequence ID" value="PPQ92086.1"/>
    <property type="molecule type" value="Genomic_DNA"/>
</dbReference>
<gene>
    <name evidence="15" type="ORF">CVT25_008267</name>
</gene>
<dbReference type="InterPro" id="IPR012001">
    <property type="entry name" value="Thiamin_PyroP_enz_TPP-bd_dom"/>
</dbReference>
<evidence type="ECO:0000259" key="12">
    <source>
        <dbReference type="Pfam" id="PF00205"/>
    </source>
</evidence>
<keyword evidence="16" id="KW-1185">Reference proteome</keyword>
<dbReference type="AlphaFoldDB" id="A0A409XN26"/>
<feature type="binding site" evidence="10">
    <location>
        <position position="443"/>
    </location>
    <ligand>
        <name>Mg(2+)</name>
        <dbReference type="ChEBI" id="CHEBI:18420"/>
    </ligand>
</feature>
<feature type="domain" description="Thiamine pyrophosphate enzyme N-terminal TPP-binding" evidence="14">
    <location>
        <begin position="8"/>
        <end position="113"/>
    </location>
</feature>
<dbReference type="InterPro" id="IPR011766">
    <property type="entry name" value="TPP_enzyme_TPP-bd"/>
</dbReference>